<dbReference type="PROSITE" id="PS50977">
    <property type="entry name" value="HTH_TETR_2"/>
    <property type="match status" value="1"/>
</dbReference>
<dbReference type="EMBL" id="FXAZ01000001">
    <property type="protein sequence ID" value="SMG18576.1"/>
    <property type="molecule type" value="Genomic_DNA"/>
</dbReference>
<keyword evidence="2 4" id="KW-0238">DNA-binding</keyword>
<dbReference type="Proteomes" id="UP000193834">
    <property type="component" value="Unassembled WGS sequence"/>
</dbReference>
<dbReference type="InterPro" id="IPR009057">
    <property type="entry name" value="Homeodomain-like_sf"/>
</dbReference>
<dbReference type="Pfam" id="PF00440">
    <property type="entry name" value="TetR_N"/>
    <property type="match status" value="1"/>
</dbReference>
<keyword evidence="3" id="KW-0804">Transcription</keyword>
<feature type="DNA-binding region" description="H-T-H motif" evidence="4">
    <location>
        <begin position="31"/>
        <end position="50"/>
    </location>
</feature>
<dbReference type="SUPFAM" id="SSF48498">
    <property type="entry name" value="Tetracyclin repressor-like, C-terminal domain"/>
    <property type="match status" value="1"/>
</dbReference>
<proteinExistence type="predicted"/>
<dbReference type="InterPro" id="IPR050109">
    <property type="entry name" value="HTH-type_TetR-like_transc_reg"/>
</dbReference>
<dbReference type="PANTHER" id="PTHR30055:SF151">
    <property type="entry name" value="TRANSCRIPTIONAL REGULATORY PROTEIN"/>
    <property type="match status" value="1"/>
</dbReference>
<evidence type="ECO:0000256" key="2">
    <source>
        <dbReference type="ARBA" id="ARBA00023125"/>
    </source>
</evidence>
<dbReference type="GO" id="GO:0003700">
    <property type="term" value="F:DNA-binding transcription factor activity"/>
    <property type="evidence" value="ECO:0007669"/>
    <property type="project" value="TreeGrafter"/>
</dbReference>
<feature type="domain" description="HTH tetR-type" evidence="5">
    <location>
        <begin position="8"/>
        <end position="68"/>
    </location>
</feature>
<dbReference type="Gene3D" id="1.10.10.60">
    <property type="entry name" value="Homeodomain-like"/>
    <property type="match status" value="1"/>
</dbReference>
<sequence length="189" mass="20757">MSRKKRAGLDTDAVVQEAIQLADELGYDKLTLAALAARLGIKTPSLYNHIQGLDDLRQRMAIHGLEGLYSALLHAVKLDAGNPIQAVAEAYVAFADENPGVYAASLLAPDAQVPRWQELGEQIVQLISNLAEPYSLEPDEVIHWVRGFRSMLHGFASLRQAGGFGMPIALDESLQYMVKTYMRGAQPQR</sequence>
<accession>A0A1X7IVJ4</accession>
<evidence type="ECO:0000256" key="1">
    <source>
        <dbReference type="ARBA" id="ARBA00023015"/>
    </source>
</evidence>
<dbReference type="InterPro" id="IPR036271">
    <property type="entry name" value="Tet_transcr_reg_TetR-rel_C_sf"/>
</dbReference>
<dbReference type="PANTHER" id="PTHR30055">
    <property type="entry name" value="HTH-TYPE TRANSCRIPTIONAL REGULATOR RUTR"/>
    <property type="match status" value="1"/>
</dbReference>
<dbReference type="RefSeq" id="WP_170936407.1">
    <property type="nucleotide sequence ID" value="NZ_FXAZ01000001.1"/>
</dbReference>
<dbReference type="Pfam" id="PF13305">
    <property type="entry name" value="TetR_C_33"/>
    <property type="match status" value="1"/>
</dbReference>
<name>A0A1X7IVJ4_9BACL</name>
<gene>
    <name evidence="6" type="ORF">SAMN06295960_0801</name>
</gene>
<evidence type="ECO:0000313" key="6">
    <source>
        <dbReference type="EMBL" id="SMG18576.1"/>
    </source>
</evidence>
<protein>
    <submittedName>
        <fullName evidence="6">Transcriptional regulator, TetR family</fullName>
    </submittedName>
</protein>
<organism evidence="6 7">
    <name type="scientific">Paenibacillus aquistagni</name>
    <dbReference type="NCBI Taxonomy" id="1852522"/>
    <lineage>
        <taxon>Bacteria</taxon>
        <taxon>Bacillati</taxon>
        <taxon>Bacillota</taxon>
        <taxon>Bacilli</taxon>
        <taxon>Bacillales</taxon>
        <taxon>Paenibacillaceae</taxon>
        <taxon>Paenibacillus</taxon>
    </lineage>
</organism>
<keyword evidence="7" id="KW-1185">Reference proteome</keyword>
<dbReference type="InterPro" id="IPR001647">
    <property type="entry name" value="HTH_TetR"/>
</dbReference>
<dbReference type="AlphaFoldDB" id="A0A1X7IVJ4"/>
<evidence type="ECO:0000259" key="5">
    <source>
        <dbReference type="PROSITE" id="PS50977"/>
    </source>
</evidence>
<keyword evidence="1" id="KW-0805">Transcription regulation</keyword>
<reference evidence="6 7" key="1">
    <citation type="submission" date="2017-04" db="EMBL/GenBank/DDBJ databases">
        <authorList>
            <person name="Afonso C.L."/>
            <person name="Miller P.J."/>
            <person name="Scott M.A."/>
            <person name="Spackman E."/>
            <person name="Goraichik I."/>
            <person name="Dimitrov K.M."/>
            <person name="Suarez D.L."/>
            <person name="Swayne D.E."/>
        </authorList>
    </citation>
    <scope>NUCLEOTIDE SEQUENCE [LARGE SCALE GENOMIC DNA]</scope>
    <source>
        <strain evidence="6 7">11</strain>
    </source>
</reference>
<dbReference type="SUPFAM" id="SSF46689">
    <property type="entry name" value="Homeodomain-like"/>
    <property type="match status" value="1"/>
</dbReference>
<dbReference type="GO" id="GO:0000976">
    <property type="term" value="F:transcription cis-regulatory region binding"/>
    <property type="evidence" value="ECO:0007669"/>
    <property type="project" value="TreeGrafter"/>
</dbReference>
<evidence type="ECO:0000313" key="7">
    <source>
        <dbReference type="Proteomes" id="UP000193834"/>
    </source>
</evidence>
<dbReference type="Gene3D" id="1.10.357.10">
    <property type="entry name" value="Tetracycline Repressor, domain 2"/>
    <property type="match status" value="1"/>
</dbReference>
<evidence type="ECO:0000256" key="3">
    <source>
        <dbReference type="ARBA" id="ARBA00023163"/>
    </source>
</evidence>
<dbReference type="STRING" id="1852522.SAMN06295960_0801"/>
<evidence type="ECO:0000256" key="4">
    <source>
        <dbReference type="PROSITE-ProRule" id="PRU00335"/>
    </source>
</evidence>
<dbReference type="InterPro" id="IPR025996">
    <property type="entry name" value="MT1864/Rv1816-like_C"/>
</dbReference>